<evidence type="ECO:0000313" key="1">
    <source>
        <dbReference type="EMBL" id="RLU23652.1"/>
    </source>
</evidence>
<reference evidence="1" key="1">
    <citation type="journal article" date="2018" name="Genome Res.">
        <title>The genomic architecture and molecular evolution of ant odorant receptors.</title>
        <authorList>
            <person name="McKenzie S.K."/>
            <person name="Kronauer D.J.C."/>
        </authorList>
    </citation>
    <scope>NUCLEOTIDE SEQUENCE [LARGE SCALE GENOMIC DNA]</scope>
    <source>
        <strain evidence="1">Clonal line C1</strain>
    </source>
</reference>
<accession>A0A3L8DTM3</accession>
<organism evidence="1">
    <name type="scientific">Ooceraea biroi</name>
    <name type="common">Clonal raider ant</name>
    <name type="synonym">Cerapachys biroi</name>
    <dbReference type="NCBI Taxonomy" id="2015173"/>
    <lineage>
        <taxon>Eukaryota</taxon>
        <taxon>Metazoa</taxon>
        <taxon>Ecdysozoa</taxon>
        <taxon>Arthropoda</taxon>
        <taxon>Hexapoda</taxon>
        <taxon>Insecta</taxon>
        <taxon>Pterygota</taxon>
        <taxon>Neoptera</taxon>
        <taxon>Endopterygota</taxon>
        <taxon>Hymenoptera</taxon>
        <taxon>Apocrita</taxon>
        <taxon>Aculeata</taxon>
        <taxon>Formicoidea</taxon>
        <taxon>Formicidae</taxon>
        <taxon>Dorylinae</taxon>
        <taxon>Ooceraea</taxon>
    </lineage>
</organism>
<name>A0A3L8DTM3_OOCBI</name>
<dbReference type="AlphaFoldDB" id="A0A3L8DTM3"/>
<reference evidence="1" key="2">
    <citation type="submission" date="2018-07" db="EMBL/GenBank/DDBJ databases">
        <authorList>
            <person name="Mckenzie S.K."/>
            <person name="Kronauer D.J.C."/>
        </authorList>
    </citation>
    <scope>NUCLEOTIDE SEQUENCE</scope>
    <source>
        <strain evidence="1">Clonal line C1</strain>
    </source>
</reference>
<dbReference type="Proteomes" id="UP000279307">
    <property type="component" value="Chromosome 4"/>
</dbReference>
<dbReference type="EMBL" id="QOIP01000004">
    <property type="protein sequence ID" value="RLU23652.1"/>
    <property type="molecule type" value="Genomic_DNA"/>
</dbReference>
<gene>
    <name evidence="1" type="ORF">DMN91_003858</name>
</gene>
<sequence>MVPLRSPAWSMGERYSVVMDMEMHSREVTVPSESCLGIELCGRTPGECAPNFDEPVIYIRTDVGTSLQKRNSDPRVFIIQVDADK</sequence>
<proteinExistence type="predicted"/>
<comment type="caution">
    <text evidence="1">The sequence shown here is derived from an EMBL/GenBank/DDBJ whole genome shotgun (WGS) entry which is preliminary data.</text>
</comment>
<protein>
    <submittedName>
        <fullName evidence="1">Uncharacterized protein</fullName>
    </submittedName>
</protein>